<evidence type="ECO:0000313" key="1">
    <source>
        <dbReference type="EMBL" id="CAE8634087.1"/>
    </source>
</evidence>
<proteinExistence type="predicted"/>
<sequence length="137" mass="15212">MTPAAAEAYGCTSGSVRTGRRRDLRKLHGGRFRQSLFVVNLQLQGLRRVVEDFQFSRAEGKGGSTSTPLYGATIWTRTQLLQARRPLEVATTSHVIFSLQPRSHAQDSPQPVPSCSKRMLVARLGRRASFACWSRAP</sequence>
<dbReference type="AlphaFoldDB" id="A0A813H8S6"/>
<accession>A0A813H8S6</accession>
<reference evidence="1" key="1">
    <citation type="submission" date="2021-02" db="EMBL/GenBank/DDBJ databases">
        <authorList>
            <person name="Dougan E. K."/>
            <person name="Rhodes N."/>
            <person name="Thang M."/>
            <person name="Chan C."/>
        </authorList>
    </citation>
    <scope>NUCLEOTIDE SEQUENCE</scope>
</reference>
<keyword evidence="2" id="KW-1185">Reference proteome</keyword>
<dbReference type="EMBL" id="CAJNNV010030896">
    <property type="protein sequence ID" value="CAE8634087.1"/>
    <property type="molecule type" value="Genomic_DNA"/>
</dbReference>
<comment type="caution">
    <text evidence="1">The sequence shown here is derived from an EMBL/GenBank/DDBJ whole genome shotgun (WGS) entry which is preliminary data.</text>
</comment>
<evidence type="ECO:0000313" key="2">
    <source>
        <dbReference type="Proteomes" id="UP000654075"/>
    </source>
</evidence>
<protein>
    <submittedName>
        <fullName evidence="1">Uncharacterized protein</fullName>
    </submittedName>
</protein>
<organism evidence="1 2">
    <name type="scientific">Polarella glacialis</name>
    <name type="common">Dinoflagellate</name>
    <dbReference type="NCBI Taxonomy" id="89957"/>
    <lineage>
        <taxon>Eukaryota</taxon>
        <taxon>Sar</taxon>
        <taxon>Alveolata</taxon>
        <taxon>Dinophyceae</taxon>
        <taxon>Suessiales</taxon>
        <taxon>Suessiaceae</taxon>
        <taxon>Polarella</taxon>
    </lineage>
</organism>
<dbReference type="Proteomes" id="UP000654075">
    <property type="component" value="Unassembled WGS sequence"/>
</dbReference>
<name>A0A813H8S6_POLGL</name>
<gene>
    <name evidence="1" type="ORF">PGLA1383_LOCUS49762</name>
</gene>